<gene>
    <name evidence="2" type="ORF">NDU88_002767</name>
</gene>
<evidence type="ECO:0000313" key="3">
    <source>
        <dbReference type="Proteomes" id="UP001066276"/>
    </source>
</evidence>
<sequence>MQRGPRSAAYSHHMPRSSLSAAGPPRISLVYGRASSKLLAVFDHSPAPEAGPRNLRHRTVRQDPTTACHRFQADVGSDSSRSPAPPECRHQPQPTTPICAPLPRAEMSGPRRSAAVFFGQCTALV</sequence>
<organism evidence="2 3">
    <name type="scientific">Pleurodeles waltl</name>
    <name type="common">Iberian ribbed newt</name>
    <dbReference type="NCBI Taxonomy" id="8319"/>
    <lineage>
        <taxon>Eukaryota</taxon>
        <taxon>Metazoa</taxon>
        <taxon>Chordata</taxon>
        <taxon>Craniata</taxon>
        <taxon>Vertebrata</taxon>
        <taxon>Euteleostomi</taxon>
        <taxon>Amphibia</taxon>
        <taxon>Batrachia</taxon>
        <taxon>Caudata</taxon>
        <taxon>Salamandroidea</taxon>
        <taxon>Salamandridae</taxon>
        <taxon>Pleurodelinae</taxon>
        <taxon>Pleurodeles</taxon>
    </lineage>
</organism>
<reference evidence="2" key="1">
    <citation type="journal article" date="2022" name="bioRxiv">
        <title>Sequencing and chromosome-scale assembly of the giantPleurodeles waltlgenome.</title>
        <authorList>
            <person name="Brown T."/>
            <person name="Elewa A."/>
            <person name="Iarovenko S."/>
            <person name="Subramanian E."/>
            <person name="Araus A.J."/>
            <person name="Petzold A."/>
            <person name="Susuki M."/>
            <person name="Suzuki K.-i.T."/>
            <person name="Hayashi T."/>
            <person name="Toyoda A."/>
            <person name="Oliveira C."/>
            <person name="Osipova E."/>
            <person name="Leigh N.D."/>
            <person name="Simon A."/>
            <person name="Yun M.H."/>
        </authorList>
    </citation>
    <scope>NUCLEOTIDE SEQUENCE</scope>
    <source>
        <strain evidence="2">20211129_DDA</strain>
        <tissue evidence="2">Liver</tissue>
    </source>
</reference>
<comment type="caution">
    <text evidence="2">The sequence shown here is derived from an EMBL/GenBank/DDBJ whole genome shotgun (WGS) entry which is preliminary data.</text>
</comment>
<feature type="region of interest" description="Disordered" evidence="1">
    <location>
        <begin position="1"/>
        <end position="24"/>
    </location>
</feature>
<dbReference type="EMBL" id="JANPWB010000013">
    <property type="protein sequence ID" value="KAJ1105360.1"/>
    <property type="molecule type" value="Genomic_DNA"/>
</dbReference>
<proteinExistence type="predicted"/>
<feature type="region of interest" description="Disordered" evidence="1">
    <location>
        <begin position="73"/>
        <end position="97"/>
    </location>
</feature>
<name>A0AAV7MNP6_PLEWA</name>
<dbReference type="AlphaFoldDB" id="A0AAV7MNP6"/>
<accession>A0AAV7MNP6</accession>
<keyword evidence="3" id="KW-1185">Reference proteome</keyword>
<dbReference type="Proteomes" id="UP001066276">
    <property type="component" value="Chromosome 9"/>
</dbReference>
<evidence type="ECO:0000256" key="1">
    <source>
        <dbReference type="SAM" id="MobiDB-lite"/>
    </source>
</evidence>
<evidence type="ECO:0000313" key="2">
    <source>
        <dbReference type="EMBL" id="KAJ1105360.1"/>
    </source>
</evidence>
<protein>
    <submittedName>
        <fullName evidence="2">Uncharacterized protein</fullName>
    </submittedName>
</protein>